<dbReference type="RefSeq" id="YP_004508383.1">
    <property type="nucleotide sequence ID" value="NC_015568.1"/>
</dbReference>
<reference evidence="1 2" key="1">
    <citation type="journal article" date="2011" name="J. Bacteriol.">
        <title>Prophage-Stimulated Toxin Production in Clostridium difficile NAP1/027 Lysogens.</title>
        <authorList>
            <person name="Sekulovic O."/>
            <person name="Meessen-Pinard M."/>
            <person name="Fortier L.C."/>
        </authorList>
    </citation>
    <scope>NUCLEOTIDE SEQUENCE [LARGE SCALE GENOMIC DNA]</scope>
</reference>
<dbReference type="GeneID" id="10618616"/>
<accession>F6K8Q9</accession>
<gene>
    <name evidence="1" type="ORF">phiCD38-2_gp05</name>
</gene>
<evidence type="ECO:0000313" key="2">
    <source>
        <dbReference type="Proteomes" id="UP000009243"/>
    </source>
</evidence>
<evidence type="ECO:0000313" key="1">
    <source>
        <dbReference type="EMBL" id="AEF56880.1"/>
    </source>
</evidence>
<protein>
    <submittedName>
        <fullName evidence="1">Phage-related protein</fullName>
    </submittedName>
</protein>
<name>F6K8Q9_9CAUD</name>
<keyword evidence="2" id="KW-1185">Reference proteome</keyword>
<dbReference type="KEGG" id="vg:10618616"/>
<proteinExistence type="predicted"/>
<sequence>MGKYRKKAIIVEAFKWLGSVEQKEEPTWIVEAIKSGNVWIEQNLGELSPRMYIKTLEGIHEANVGDYIVQGIKGELYPCRADIFRETYDEVLYR</sequence>
<dbReference type="Proteomes" id="UP000009243">
    <property type="component" value="Segment"/>
</dbReference>
<dbReference type="OrthoDB" id="21770at10239"/>
<organism evidence="1 2">
    <name type="scientific">Clostridium phage phiCD38-2</name>
    <dbReference type="NCBI Taxonomy" id="1032362"/>
    <lineage>
        <taxon>Viruses</taxon>
        <taxon>Duplodnaviria</taxon>
        <taxon>Heunggongvirae</taxon>
        <taxon>Uroviricota</taxon>
        <taxon>Caudoviricetes</taxon>
        <taxon>Leicestervirus</taxon>
        <taxon>Leicestervirus CD382</taxon>
    </lineage>
</organism>
<dbReference type="EMBL" id="HM568888">
    <property type="protein sequence ID" value="AEF56880.1"/>
    <property type="molecule type" value="Genomic_DNA"/>
</dbReference>